<proteinExistence type="inferred from homology"/>
<evidence type="ECO:0000313" key="7">
    <source>
        <dbReference type="EMBL" id="RBM00540.1"/>
    </source>
</evidence>
<dbReference type="RefSeq" id="WP_047119775.1">
    <property type="nucleotide sequence ID" value="NZ_CM125969.1"/>
</dbReference>
<accession>A0A365YE07</accession>
<dbReference type="Gene3D" id="1.10.600.10">
    <property type="entry name" value="Farnesyl Diphosphate Synthase"/>
    <property type="match status" value="1"/>
</dbReference>
<comment type="similarity">
    <text evidence="2 6">Belongs to the FPP/GGPP synthase family.</text>
</comment>
<gene>
    <name evidence="7" type="ORF">C1H84_11390</name>
</gene>
<keyword evidence="8" id="KW-1185">Reference proteome</keyword>
<dbReference type="SFLD" id="SFLDS00005">
    <property type="entry name" value="Isoprenoid_Synthase_Type_I"/>
    <property type="match status" value="1"/>
</dbReference>
<dbReference type="SUPFAM" id="SSF48576">
    <property type="entry name" value="Terpenoid synthases"/>
    <property type="match status" value="1"/>
</dbReference>
<dbReference type="SFLD" id="SFLDG01017">
    <property type="entry name" value="Polyprenyl_Transferase_Like"/>
    <property type="match status" value="1"/>
</dbReference>
<evidence type="ECO:0000256" key="6">
    <source>
        <dbReference type="RuleBase" id="RU004466"/>
    </source>
</evidence>
<evidence type="ECO:0000313" key="8">
    <source>
        <dbReference type="Proteomes" id="UP000252167"/>
    </source>
</evidence>
<dbReference type="GO" id="GO:0004659">
    <property type="term" value="F:prenyltransferase activity"/>
    <property type="evidence" value="ECO:0007669"/>
    <property type="project" value="InterPro"/>
</dbReference>
<reference evidence="7 8" key="1">
    <citation type="submission" date="2018-01" db="EMBL/GenBank/DDBJ databases">
        <title>Glutamicibacter soli strain NHPC-3 Whole genome sequence and assembly.</title>
        <authorList>
            <person name="Choudhury P."/>
            <person name="Gupta D."/>
            <person name="Sengupta K."/>
            <person name="Jawed A."/>
            <person name="Sultana N."/>
            <person name="Saha P."/>
        </authorList>
    </citation>
    <scope>NUCLEOTIDE SEQUENCE [LARGE SCALE GENOMIC DNA]</scope>
    <source>
        <strain evidence="7 8">NHPC-3</strain>
    </source>
</reference>
<keyword evidence="3 6" id="KW-0808">Transferase</keyword>
<comment type="cofactor">
    <cofactor evidence="1">
        <name>Mg(2+)</name>
        <dbReference type="ChEBI" id="CHEBI:18420"/>
    </cofactor>
</comment>
<dbReference type="InterPro" id="IPR033749">
    <property type="entry name" value="Polyprenyl_synt_CS"/>
</dbReference>
<evidence type="ECO:0000256" key="2">
    <source>
        <dbReference type="ARBA" id="ARBA00006706"/>
    </source>
</evidence>
<dbReference type="Proteomes" id="UP000252167">
    <property type="component" value="Unassembled WGS sequence"/>
</dbReference>
<dbReference type="PROSITE" id="PS00444">
    <property type="entry name" value="POLYPRENYL_SYNTHASE_2"/>
    <property type="match status" value="1"/>
</dbReference>
<dbReference type="PANTHER" id="PTHR12001:SF69">
    <property type="entry name" value="ALL TRANS-POLYPRENYL-DIPHOSPHATE SYNTHASE PDSS1"/>
    <property type="match status" value="1"/>
</dbReference>
<keyword evidence="4" id="KW-0479">Metal-binding</keyword>
<dbReference type="PANTHER" id="PTHR12001">
    <property type="entry name" value="GERANYLGERANYL PYROPHOSPHATE SYNTHASE"/>
    <property type="match status" value="1"/>
</dbReference>
<dbReference type="EMBL" id="POAF01000005">
    <property type="protein sequence ID" value="RBM00540.1"/>
    <property type="molecule type" value="Genomic_DNA"/>
</dbReference>
<dbReference type="GO" id="GO:0046872">
    <property type="term" value="F:metal ion binding"/>
    <property type="evidence" value="ECO:0007669"/>
    <property type="project" value="UniProtKB-KW"/>
</dbReference>
<evidence type="ECO:0000256" key="5">
    <source>
        <dbReference type="ARBA" id="ARBA00022842"/>
    </source>
</evidence>
<dbReference type="Pfam" id="PF00348">
    <property type="entry name" value="polyprenyl_synt"/>
    <property type="match status" value="1"/>
</dbReference>
<protein>
    <submittedName>
        <fullName evidence="7">Polyprenyl synthetase family protein</fullName>
    </submittedName>
</protein>
<comment type="caution">
    <text evidence="7">The sequence shown here is derived from an EMBL/GenBank/DDBJ whole genome shotgun (WGS) entry which is preliminary data.</text>
</comment>
<dbReference type="InterPro" id="IPR008949">
    <property type="entry name" value="Isoprenoid_synthase_dom_sf"/>
</dbReference>
<organism evidence="7 8">
    <name type="scientific">Glutamicibacter soli</name>
    <dbReference type="NCBI Taxonomy" id="453836"/>
    <lineage>
        <taxon>Bacteria</taxon>
        <taxon>Bacillati</taxon>
        <taxon>Actinomycetota</taxon>
        <taxon>Actinomycetes</taxon>
        <taxon>Micrococcales</taxon>
        <taxon>Micrococcaceae</taxon>
        <taxon>Glutamicibacter</taxon>
    </lineage>
</organism>
<evidence type="ECO:0000256" key="1">
    <source>
        <dbReference type="ARBA" id="ARBA00001946"/>
    </source>
</evidence>
<name>A0A365YE07_9MICC</name>
<dbReference type="CDD" id="cd00685">
    <property type="entry name" value="Trans_IPPS_HT"/>
    <property type="match status" value="1"/>
</dbReference>
<dbReference type="InterPro" id="IPR000092">
    <property type="entry name" value="Polyprenyl_synt"/>
</dbReference>
<evidence type="ECO:0000256" key="4">
    <source>
        <dbReference type="ARBA" id="ARBA00022723"/>
    </source>
</evidence>
<evidence type="ECO:0000256" key="3">
    <source>
        <dbReference type="ARBA" id="ARBA00022679"/>
    </source>
</evidence>
<keyword evidence="5" id="KW-0460">Magnesium</keyword>
<sequence>MTDSKSNWTAAGHEVSDSIELNPETAVLAAAINLPSGFALIAEDPEFGPAISMGMAKVEKLLRDALANSDPLIDASSRHLVEAGGKRVRPLLVLLTSLLGGGVTDEVIKAAAVVELTHLATLYHDDVMDSAPMRRGAPTAHEVWGNSVAILAGDLIFARASVFGADLGPEAVLWQSRTFERLCLGQLHESIGPREGDDAIAHHIQVISDKTASLLATSGAFGARFGGIPEFIEVLREYGEKVGVAFQVADDVIDIASKEADSGKTPGTDLREGVPTLPVLLLRQAAENGDAAAQAAVELVDSDLTSDEALAKAVEAVAAHRSVQDAWSVARRWADDAIEVLAPLPEGTVKSALISFADAVVTREA</sequence>
<dbReference type="GO" id="GO:0008299">
    <property type="term" value="P:isoprenoid biosynthetic process"/>
    <property type="evidence" value="ECO:0007669"/>
    <property type="project" value="InterPro"/>
</dbReference>
<dbReference type="AlphaFoldDB" id="A0A365YE07"/>